<gene>
    <name evidence="1" type="ORF">MLD38_028243</name>
</gene>
<reference evidence="2" key="1">
    <citation type="journal article" date="2023" name="Front. Plant Sci.">
        <title>Chromosomal-level genome assembly of Melastoma candidum provides insights into trichome evolution.</title>
        <authorList>
            <person name="Zhong Y."/>
            <person name="Wu W."/>
            <person name="Sun C."/>
            <person name="Zou P."/>
            <person name="Liu Y."/>
            <person name="Dai S."/>
            <person name="Zhou R."/>
        </authorList>
    </citation>
    <scope>NUCLEOTIDE SEQUENCE [LARGE SCALE GENOMIC DNA]</scope>
</reference>
<protein>
    <submittedName>
        <fullName evidence="1">Uncharacterized protein</fullName>
    </submittedName>
</protein>
<accession>A0ACB9N4R1</accession>
<evidence type="ECO:0000313" key="1">
    <source>
        <dbReference type="EMBL" id="KAI4329911.1"/>
    </source>
</evidence>
<evidence type="ECO:0000313" key="2">
    <source>
        <dbReference type="Proteomes" id="UP001057402"/>
    </source>
</evidence>
<dbReference type="EMBL" id="CM042887">
    <property type="protein sequence ID" value="KAI4329911.1"/>
    <property type="molecule type" value="Genomic_DNA"/>
</dbReference>
<name>A0ACB9N4R1_9MYRT</name>
<sequence length="134" mass="15127">MKGSFTGCKPLPVRPGMFLKTVTKVLPTYSCFRWYIIWECSWHHCAAFGMGMTSLDVTHSLWACTDVRILDHLPWSLFTTLSSRHSSYYGHRPFVPPVQISSQHVSMPCILLVDGGRSYSCARNVKEVVEGGEN</sequence>
<proteinExistence type="predicted"/>
<comment type="caution">
    <text evidence="1">The sequence shown here is derived from an EMBL/GenBank/DDBJ whole genome shotgun (WGS) entry which is preliminary data.</text>
</comment>
<dbReference type="Proteomes" id="UP001057402">
    <property type="component" value="Chromosome 8"/>
</dbReference>
<organism evidence="1 2">
    <name type="scientific">Melastoma candidum</name>
    <dbReference type="NCBI Taxonomy" id="119954"/>
    <lineage>
        <taxon>Eukaryota</taxon>
        <taxon>Viridiplantae</taxon>
        <taxon>Streptophyta</taxon>
        <taxon>Embryophyta</taxon>
        <taxon>Tracheophyta</taxon>
        <taxon>Spermatophyta</taxon>
        <taxon>Magnoliopsida</taxon>
        <taxon>eudicotyledons</taxon>
        <taxon>Gunneridae</taxon>
        <taxon>Pentapetalae</taxon>
        <taxon>rosids</taxon>
        <taxon>malvids</taxon>
        <taxon>Myrtales</taxon>
        <taxon>Melastomataceae</taxon>
        <taxon>Melastomatoideae</taxon>
        <taxon>Melastomateae</taxon>
        <taxon>Melastoma</taxon>
    </lineage>
</organism>
<keyword evidence="2" id="KW-1185">Reference proteome</keyword>